<dbReference type="InterPro" id="IPR058889">
    <property type="entry name" value="WHD_SOWAHA-C"/>
</dbReference>
<proteinExistence type="predicted"/>
<dbReference type="OrthoDB" id="538223at2759"/>
<protein>
    <recommendedName>
        <fullName evidence="4">PHD-type domain-containing protein</fullName>
    </recommendedName>
</protein>
<keyword evidence="7" id="KW-1185">Reference proteome</keyword>
<dbReference type="InterPro" id="IPR013083">
    <property type="entry name" value="Znf_RING/FYVE/PHD"/>
</dbReference>
<gene>
    <name evidence="5" type="ORF">PCAL00307_LOCUS7260</name>
    <name evidence="6" type="ORF">PECAL_6P06440</name>
</gene>
<organism evidence="5">
    <name type="scientific">Pelagomonas calceolata</name>
    <dbReference type="NCBI Taxonomy" id="35677"/>
    <lineage>
        <taxon>Eukaryota</taxon>
        <taxon>Sar</taxon>
        <taxon>Stramenopiles</taxon>
        <taxon>Ochrophyta</taxon>
        <taxon>Pelagophyceae</taxon>
        <taxon>Pelagomonadales</taxon>
        <taxon>Pelagomonadaceae</taxon>
        <taxon>Pelagomonas</taxon>
    </lineage>
</organism>
<dbReference type="AlphaFoldDB" id="A0A7S3ZRR5"/>
<dbReference type="CDD" id="cd15571">
    <property type="entry name" value="ePHD"/>
    <property type="match status" value="1"/>
</dbReference>
<dbReference type="EMBL" id="HBIW01008553">
    <property type="protein sequence ID" value="CAE0691824.1"/>
    <property type="molecule type" value="Transcribed_RNA"/>
</dbReference>
<keyword evidence="2" id="KW-0863">Zinc-finger</keyword>
<dbReference type="Gene3D" id="3.30.40.10">
    <property type="entry name" value="Zinc/RING finger domain, C3HC4 (zinc finger)"/>
    <property type="match status" value="1"/>
</dbReference>
<dbReference type="GO" id="GO:0008270">
    <property type="term" value="F:zinc ion binding"/>
    <property type="evidence" value="ECO:0007669"/>
    <property type="project" value="UniProtKB-KW"/>
</dbReference>
<evidence type="ECO:0000313" key="7">
    <source>
        <dbReference type="Proteomes" id="UP000789595"/>
    </source>
</evidence>
<evidence type="ECO:0000313" key="5">
    <source>
        <dbReference type="EMBL" id="CAE0691824.1"/>
    </source>
</evidence>
<keyword evidence="1" id="KW-0479">Metal-binding</keyword>
<dbReference type="EMBL" id="CAKKNE010000006">
    <property type="protein sequence ID" value="CAH0379044.1"/>
    <property type="molecule type" value="Genomic_DNA"/>
</dbReference>
<name>A0A7S3ZRR5_9STRA</name>
<evidence type="ECO:0000313" key="6">
    <source>
        <dbReference type="EMBL" id="CAH0379044.1"/>
    </source>
</evidence>
<reference evidence="6" key="2">
    <citation type="submission" date="2021-11" db="EMBL/GenBank/DDBJ databases">
        <authorList>
            <consortium name="Genoscope - CEA"/>
            <person name="William W."/>
        </authorList>
    </citation>
    <scope>NUCLEOTIDE SEQUENCE</scope>
</reference>
<dbReference type="Pfam" id="PF25877">
    <property type="entry name" value="WHD_SOWAH"/>
    <property type="match status" value="1"/>
</dbReference>
<evidence type="ECO:0000256" key="3">
    <source>
        <dbReference type="ARBA" id="ARBA00022833"/>
    </source>
</evidence>
<keyword evidence="3" id="KW-0862">Zinc</keyword>
<reference evidence="5" key="1">
    <citation type="submission" date="2021-01" db="EMBL/GenBank/DDBJ databases">
        <authorList>
            <person name="Corre E."/>
            <person name="Pelletier E."/>
            <person name="Niang G."/>
            <person name="Scheremetjew M."/>
            <person name="Finn R."/>
            <person name="Kale V."/>
            <person name="Holt S."/>
            <person name="Cochrane G."/>
            <person name="Meng A."/>
            <person name="Brown T."/>
            <person name="Cohen L."/>
        </authorList>
    </citation>
    <scope>NUCLEOTIDE SEQUENCE</scope>
    <source>
        <strain evidence="5">CCMP1756</strain>
    </source>
</reference>
<dbReference type="PROSITE" id="PS51805">
    <property type="entry name" value="EPHD"/>
    <property type="match status" value="1"/>
</dbReference>
<dbReference type="InterPro" id="IPR034732">
    <property type="entry name" value="EPHD"/>
</dbReference>
<dbReference type="Proteomes" id="UP000789595">
    <property type="component" value="Unassembled WGS sequence"/>
</dbReference>
<feature type="domain" description="PHD-type" evidence="4">
    <location>
        <begin position="82"/>
        <end position="220"/>
    </location>
</feature>
<accession>A0A7S3ZRR5</accession>
<evidence type="ECO:0000256" key="1">
    <source>
        <dbReference type="ARBA" id="ARBA00022723"/>
    </source>
</evidence>
<evidence type="ECO:0000256" key="2">
    <source>
        <dbReference type="ARBA" id="ARBA00022771"/>
    </source>
</evidence>
<sequence length="765" mass="83053">MPPKGVDAQAREAMTHEIAWCLTAMQAGQNMIDAARQIEAKCYDSAKDAQDYERKVEKRLAKAAKALEAMATRHIYGAAPPGFKCCFCGGDSSIRGFCPLSPVNNPGYLVSFAPDLVAHEMCALYSSGAQVDIDLLGDNPRIRVVLENPGVVDVESLRSELRRGKRLTCALCGLKGATVGCHSCSRRSFHFPCALRAGLVEWHWWRTRHRQRVVHCTEHLDPRCLVSWVEVVGEDEEEETWHEGRVADGPHEGKYRVLYERELYERDQELMNPCELATCARMRRPPPGAARWAAFADLCRRSGVPAAAASQNRFPSYSKVRVRLGGAPFDQAARVAARRPKADADAACARPLAVTEGERAASRAVVASVLGPAPRTRGAKITVPTPARRSLEPLPWRAGAPVLDLAAAWLQCRDIDALATTGRLGYSTIKGDANRLFTTMLARDHGADGAAALRAGYYTDAWQACRALDGAHLHWAARHAPTENAGPGATSFRATRPRPDRFAAVQKVGNSAGDLTLCAEHLLEGPLCAFEIEVSSVVGVAAVGVALGERRRNPSPFWLGCEPCDGSAGISFALDLYGGFFYGTNVEPRSLGPFLPRRALDEDSLAEKLRESPLRIGVVVDRRFPRQRLSFYVDGEFVGVGLESITDGVALDHVRPAVSLREGGDSATLRPAFPVVDPVADATYGAPPHRLRTDTSDDGAELTEAEVRGALQAAGGRMKTKDLLVRFKARLKANPANKDAIKRILRAVADVQDLSGVRVLVLKAE</sequence>
<dbReference type="Pfam" id="PF13771">
    <property type="entry name" value="zf-HC5HC2H"/>
    <property type="match status" value="1"/>
</dbReference>
<evidence type="ECO:0000259" key="4">
    <source>
        <dbReference type="PROSITE" id="PS51805"/>
    </source>
</evidence>